<dbReference type="GO" id="GO:0005886">
    <property type="term" value="C:plasma membrane"/>
    <property type="evidence" value="ECO:0007669"/>
    <property type="project" value="TreeGrafter"/>
</dbReference>
<dbReference type="InterPro" id="IPR008253">
    <property type="entry name" value="Marvel"/>
</dbReference>
<evidence type="ECO:0000256" key="6">
    <source>
        <dbReference type="ARBA" id="ARBA00034721"/>
    </source>
</evidence>
<feature type="compositionally biased region" description="Low complexity" evidence="8">
    <location>
        <begin position="138"/>
        <end position="166"/>
    </location>
</feature>
<gene>
    <name evidence="12" type="primary">LOC104994829</name>
</gene>
<comment type="similarity">
    <text evidence="6">Belongs to the MAL family.</text>
</comment>
<evidence type="ECO:0000256" key="4">
    <source>
        <dbReference type="ARBA" id="ARBA00022989"/>
    </source>
</evidence>
<sequence>MLLYRGSRRCVPGDPPTNTLSWLPRHPHAGLLETVPLCRAHKDRQGLPPLQDTKGGVQAPQPFGPHLYPPLLQSAQRSGVPQPLPPPESTQPRAPSSSILSDPSLRDALGSHPGARPQSLLPQSSAWKTPGGGGAGSARGSAASRSSRIPAGPRPAAAASQAAPGTSAERALFQVSDPVRLQGRISFWWGFSAKTSAMPVTVTRTTVTTTMSSSSGLGSPTIVGSPRLLTQPLGLLRLLQLVSTCVAFSLVASVGAWTGPMGNWSMFTWCFCFSVTLIILIVELCGLQVRFPLSWRNFPITYACYAALFCLSSSIIYPTTYVQFLSHGRSRDHAIAATAFSCIACVAYATEVAWTRARPGEITGYMATVPGLLKVLETFVACLIFVFINSPYVYHNRPALEWCVAVYSICFILAAVAILLNLGDCTNVLPIAFPTFLSGLALISVLLYATALVLWPLYQFDQKHGGEPRRQMDPGCSRRHVHYVCSWDRRLAVAILTGINLLAYLADLVYSARLVFVRV</sequence>
<keyword evidence="3" id="KW-0677">Repeat</keyword>
<proteinExistence type="inferred from homology"/>
<feature type="domain" description="MARVEL" evidence="10">
    <location>
        <begin position="365"/>
        <end position="516"/>
    </location>
</feature>
<evidence type="ECO:0000256" key="9">
    <source>
        <dbReference type="SAM" id="Phobius"/>
    </source>
</evidence>
<accession>A0A6P3HW41</accession>
<dbReference type="PANTHER" id="PTHR17068:SF3">
    <property type="entry name" value="MYELOID-ASSOCIATED DIFFERENTIATION MARKER"/>
    <property type="match status" value="1"/>
</dbReference>
<dbReference type="GeneID" id="104994829"/>
<feature type="transmembrane region" description="Helical" evidence="9">
    <location>
        <begin position="491"/>
        <end position="510"/>
    </location>
</feature>
<protein>
    <submittedName>
        <fullName evidence="12">Myeloid-associated differentiation marker</fullName>
    </submittedName>
</protein>
<dbReference type="InterPro" id="IPR047123">
    <property type="entry name" value="MYADM-like"/>
</dbReference>
<feature type="domain" description="MARVEL" evidence="10">
    <location>
        <begin position="228"/>
        <end position="360"/>
    </location>
</feature>
<evidence type="ECO:0000256" key="1">
    <source>
        <dbReference type="ARBA" id="ARBA00004141"/>
    </source>
</evidence>
<dbReference type="KEGG" id="bbis:104994829"/>
<dbReference type="OrthoDB" id="8737882at2759"/>
<feature type="transmembrane region" description="Helical" evidence="9">
    <location>
        <begin position="235"/>
        <end position="258"/>
    </location>
</feature>
<evidence type="ECO:0000313" key="12">
    <source>
        <dbReference type="RefSeq" id="XP_010846796.1"/>
    </source>
</evidence>
<feature type="transmembrane region" description="Helical" evidence="9">
    <location>
        <begin position="375"/>
        <end position="393"/>
    </location>
</feature>
<feature type="transmembrane region" description="Helical" evidence="9">
    <location>
        <begin position="264"/>
        <end position="287"/>
    </location>
</feature>
<keyword evidence="5 7" id="KW-0472">Membrane</keyword>
<evidence type="ECO:0000313" key="11">
    <source>
        <dbReference type="Proteomes" id="UP000515208"/>
    </source>
</evidence>
<keyword evidence="2 7" id="KW-0812">Transmembrane</keyword>
<feature type="transmembrane region" description="Helical" evidence="9">
    <location>
        <begin position="432"/>
        <end position="458"/>
    </location>
</feature>
<dbReference type="GO" id="GO:0005911">
    <property type="term" value="C:cell-cell junction"/>
    <property type="evidence" value="ECO:0007669"/>
    <property type="project" value="TreeGrafter"/>
</dbReference>
<evidence type="ECO:0000259" key="10">
    <source>
        <dbReference type="PROSITE" id="PS51225"/>
    </source>
</evidence>
<comment type="subcellular location">
    <subcellularLocation>
        <location evidence="1">Membrane</location>
        <topology evidence="1">Multi-pass membrane protein</topology>
    </subcellularLocation>
</comment>
<evidence type="ECO:0000256" key="3">
    <source>
        <dbReference type="ARBA" id="ARBA00022737"/>
    </source>
</evidence>
<evidence type="ECO:0000256" key="5">
    <source>
        <dbReference type="ARBA" id="ARBA00023136"/>
    </source>
</evidence>
<dbReference type="RefSeq" id="XP_010846796.1">
    <property type="nucleotide sequence ID" value="XM_010848494.1"/>
</dbReference>
<dbReference type="PANTHER" id="PTHR17068">
    <property type="entry name" value="MYELOID-ASSOCIATED DIFFERENTIATION MARKER MYADM FAMILY MEMBER"/>
    <property type="match status" value="1"/>
</dbReference>
<dbReference type="Pfam" id="PF01284">
    <property type="entry name" value="MARVEL"/>
    <property type="match status" value="2"/>
</dbReference>
<feature type="region of interest" description="Disordered" evidence="8">
    <location>
        <begin position="43"/>
        <end position="166"/>
    </location>
</feature>
<feature type="transmembrane region" description="Helical" evidence="9">
    <location>
        <begin position="299"/>
        <end position="322"/>
    </location>
</feature>
<dbReference type="PROSITE" id="PS51225">
    <property type="entry name" value="MARVEL"/>
    <property type="match status" value="2"/>
</dbReference>
<keyword evidence="4 9" id="KW-1133">Transmembrane helix</keyword>
<keyword evidence="11" id="KW-1185">Reference proteome</keyword>
<evidence type="ECO:0000256" key="8">
    <source>
        <dbReference type="SAM" id="MobiDB-lite"/>
    </source>
</evidence>
<organism evidence="11 12">
    <name type="scientific">Bison bison bison</name>
    <name type="common">North American plains bison</name>
    <dbReference type="NCBI Taxonomy" id="43346"/>
    <lineage>
        <taxon>Eukaryota</taxon>
        <taxon>Metazoa</taxon>
        <taxon>Chordata</taxon>
        <taxon>Craniata</taxon>
        <taxon>Vertebrata</taxon>
        <taxon>Euteleostomi</taxon>
        <taxon>Mammalia</taxon>
        <taxon>Eutheria</taxon>
        <taxon>Laurasiatheria</taxon>
        <taxon>Artiodactyla</taxon>
        <taxon>Ruminantia</taxon>
        <taxon>Pecora</taxon>
        <taxon>Bovidae</taxon>
        <taxon>Bovinae</taxon>
        <taxon>Bison</taxon>
    </lineage>
</organism>
<evidence type="ECO:0000256" key="2">
    <source>
        <dbReference type="ARBA" id="ARBA00022692"/>
    </source>
</evidence>
<name>A0A6P3HW41_BISBB</name>
<dbReference type="AlphaFoldDB" id="A0A6P3HW41"/>
<feature type="transmembrane region" description="Helical" evidence="9">
    <location>
        <begin position="399"/>
        <end position="420"/>
    </location>
</feature>
<feature type="transmembrane region" description="Helical" evidence="9">
    <location>
        <begin position="334"/>
        <end position="354"/>
    </location>
</feature>
<dbReference type="Proteomes" id="UP000515208">
    <property type="component" value="Unplaced"/>
</dbReference>
<evidence type="ECO:0000256" key="7">
    <source>
        <dbReference type="PROSITE-ProRule" id="PRU00581"/>
    </source>
</evidence>
<reference evidence="12" key="1">
    <citation type="submission" date="2025-08" db="UniProtKB">
        <authorList>
            <consortium name="RefSeq"/>
        </authorList>
    </citation>
    <scope>IDENTIFICATION</scope>
    <source>
        <tissue evidence="12">Blood</tissue>
    </source>
</reference>